<dbReference type="NCBIfam" id="TIGR00229">
    <property type="entry name" value="sensory_box"/>
    <property type="match status" value="1"/>
</dbReference>
<dbReference type="EMBL" id="QKOD01000009">
    <property type="protein sequence ID" value="RNJ42728.1"/>
    <property type="molecule type" value="Genomic_DNA"/>
</dbReference>
<dbReference type="InterPro" id="IPR000700">
    <property type="entry name" value="PAS-assoc_C"/>
</dbReference>
<evidence type="ECO:0000259" key="1">
    <source>
        <dbReference type="PROSITE" id="PS50113"/>
    </source>
</evidence>
<protein>
    <recommendedName>
        <fullName evidence="1">PAC domain-containing protein</fullName>
    </recommendedName>
</protein>
<dbReference type="Pfam" id="PF08448">
    <property type="entry name" value="PAS_4"/>
    <property type="match status" value="1"/>
</dbReference>
<dbReference type="SMART" id="SM00086">
    <property type="entry name" value="PAC"/>
    <property type="match status" value="1"/>
</dbReference>
<dbReference type="PANTHER" id="PTHR44757">
    <property type="entry name" value="DIGUANYLATE CYCLASE DGCP"/>
    <property type="match status" value="1"/>
</dbReference>
<reference evidence="2 3" key="1">
    <citation type="journal article" date="2018" name="Mol. Plant Microbe Interact.">
        <title>Taxonomically Different Co-Microsymbionts of a Relict Legume, Oxytropis popoviana, Have Complementary Sets of Symbiotic Genes and Together Increase the Efficiency of Plant Nodulation.</title>
        <authorList>
            <person name="Safronova V."/>
            <person name="Belimov A."/>
            <person name="Sazanova A."/>
            <person name="Chirak E."/>
            <person name="Verkhozina A."/>
            <person name="Kuznetsova I."/>
            <person name="Andronov E."/>
            <person name="Puhalsky J."/>
            <person name="Tikhonovich I."/>
        </authorList>
    </citation>
    <scope>NUCLEOTIDE SEQUENCE [LARGE SCALE GENOMIC DNA]</scope>
    <source>
        <strain evidence="2 3">Opo-235</strain>
    </source>
</reference>
<dbReference type="RefSeq" id="WP_123169421.1">
    <property type="nucleotide sequence ID" value="NZ_QKOD01000009.1"/>
</dbReference>
<dbReference type="InterPro" id="IPR052155">
    <property type="entry name" value="Biofilm_reg_signaling"/>
</dbReference>
<dbReference type="InterPro" id="IPR013656">
    <property type="entry name" value="PAS_4"/>
</dbReference>
<dbReference type="Gene3D" id="3.30.70.270">
    <property type="match status" value="1"/>
</dbReference>
<dbReference type="SUPFAM" id="SSF55785">
    <property type="entry name" value="PYP-like sensor domain (PAS domain)"/>
    <property type="match status" value="1"/>
</dbReference>
<dbReference type="Gene3D" id="3.30.450.20">
    <property type="entry name" value="PAS domain"/>
    <property type="match status" value="1"/>
</dbReference>
<evidence type="ECO:0000313" key="3">
    <source>
        <dbReference type="Proteomes" id="UP000275436"/>
    </source>
</evidence>
<evidence type="ECO:0000313" key="2">
    <source>
        <dbReference type="EMBL" id="RNJ42728.1"/>
    </source>
</evidence>
<dbReference type="InterPro" id="IPR000014">
    <property type="entry name" value="PAS"/>
</dbReference>
<dbReference type="PANTHER" id="PTHR44757:SF2">
    <property type="entry name" value="BIOFILM ARCHITECTURE MAINTENANCE PROTEIN MBAA"/>
    <property type="match status" value="1"/>
</dbReference>
<proteinExistence type="predicted"/>
<sequence length="108" mass="11803">MVGHGPEAFVPPEHLQNIAAAAALLLAGADEGEPLAIEIRRKDGKTVWVESKAHIVRDPLTGVPGDFVLVMRDITERKRLEEQLRSLAMTDGLTGLGNRRNLSARLWA</sequence>
<feature type="domain" description="PAC" evidence="1">
    <location>
        <begin position="33"/>
        <end position="86"/>
    </location>
</feature>
<name>A0A3M9X5K5_9HYPH</name>
<dbReference type="Proteomes" id="UP000275436">
    <property type="component" value="Unassembled WGS sequence"/>
</dbReference>
<dbReference type="InterPro" id="IPR035965">
    <property type="entry name" value="PAS-like_dom_sf"/>
</dbReference>
<accession>A0A3M9X5K5</accession>
<dbReference type="InterPro" id="IPR043128">
    <property type="entry name" value="Rev_trsase/Diguanyl_cyclase"/>
</dbReference>
<dbReference type="PROSITE" id="PS50113">
    <property type="entry name" value="PAC"/>
    <property type="match status" value="1"/>
</dbReference>
<gene>
    <name evidence="2" type="ORF">DNR46_26795</name>
</gene>
<organism evidence="2 3">
    <name type="scientific">Mesorhizobium japonicum</name>
    <dbReference type="NCBI Taxonomy" id="2066070"/>
    <lineage>
        <taxon>Bacteria</taxon>
        <taxon>Pseudomonadati</taxon>
        <taxon>Pseudomonadota</taxon>
        <taxon>Alphaproteobacteria</taxon>
        <taxon>Hyphomicrobiales</taxon>
        <taxon>Phyllobacteriaceae</taxon>
        <taxon>Mesorhizobium</taxon>
    </lineage>
</organism>
<dbReference type="InterPro" id="IPR001610">
    <property type="entry name" value="PAC"/>
</dbReference>
<dbReference type="AlphaFoldDB" id="A0A3M9X5K5"/>
<comment type="caution">
    <text evidence="2">The sequence shown here is derived from an EMBL/GenBank/DDBJ whole genome shotgun (WGS) entry which is preliminary data.</text>
</comment>